<dbReference type="AlphaFoldDB" id="A0A1F7YBK1"/>
<dbReference type="SUPFAM" id="SSF88723">
    <property type="entry name" value="PIN domain-like"/>
    <property type="match status" value="1"/>
</dbReference>
<dbReference type="EMBL" id="MGGI01000026">
    <property type="protein sequence ID" value="OGM24671.1"/>
    <property type="molecule type" value="Genomic_DNA"/>
</dbReference>
<gene>
    <name evidence="2" type="ORF">A2627_02635</name>
</gene>
<dbReference type="InterPro" id="IPR002716">
    <property type="entry name" value="PIN_dom"/>
</dbReference>
<comment type="caution">
    <text evidence="2">The sequence shown here is derived from an EMBL/GenBank/DDBJ whole genome shotgun (WGS) entry which is preliminary data.</text>
</comment>
<dbReference type="Gene3D" id="3.40.50.1010">
    <property type="entry name" value="5'-nuclease"/>
    <property type="match status" value="1"/>
</dbReference>
<evidence type="ECO:0000313" key="3">
    <source>
        <dbReference type="Proteomes" id="UP000178851"/>
    </source>
</evidence>
<proteinExistence type="predicted"/>
<dbReference type="PANTHER" id="PTHR42188">
    <property type="entry name" value="23S RRNA-SPECIFIC ENDONUCLEASE VAPC20"/>
    <property type="match status" value="1"/>
</dbReference>
<evidence type="ECO:0000313" key="2">
    <source>
        <dbReference type="EMBL" id="OGM24671.1"/>
    </source>
</evidence>
<organism evidence="2 3">
    <name type="scientific">Candidatus Woesebacteria bacterium RIFCSPHIGHO2_01_FULL_39_28</name>
    <dbReference type="NCBI Taxonomy" id="1802496"/>
    <lineage>
        <taxon>Bacteria</taxon>
        <taxon>Candidatus Woeseibacteriota</taxon>
    </lineage>
</organism>
<dbReference type="GO" id="GO:0004521">
    <property type="term" value="F:RNA endonuclease activity"/>
    <property type="evidence" value="ECO:0007669"/>
    <property type="project" value="InterPro"/>
</dbReference>
<dbReference type="InterPro" id="IPR029060">
    <property type="entry name" value="PIN-like_dom_sf"/>
</dbReference>
<dbReference type="InterPro" id="IPR039018">
    <property type="entry name" value="VapC20-like"/>
</dbReference>
<dbReference type="Proteomes" id="UP000178851">
    <property type="component" value="Unassembled WGS sequence"/>
</dbReference>
<dbReference type="GO" id="GO:0016075">
    <property type="term" value="P:rRNA catabolic process"/>
    <property type="evidence" value="ECO:0007669"/>
    <property type="project" value="TreeGrafter"/>
</dbReference>
<feature type="domain" description="PIN" evidence="1">
    <location>
        <begin position="4"/>
        <end position="133"/>
    </location>
</feature>
<accession>A0A1F7YBK1</accession>
<evidence type="ECO:0000259" key="1">
    <source>
        <dbReference type="Pfam" id="PF01850"/>
    </source>
</evidence>
<sequence length="138" mass="15975">MTKIFVDTSALIALFVVQDQGHITAKNKYRDYVKENSFFSTNFEVIGETYTKITTSLGGYFLKIAVNKINELEKIGTLNIFQIDAVAFKESEKIMLKFSEHRISFTDATIYYFVKEYRLDEVFTLDSDFKKIGLKTSF</sequence>
<dbReference type="Pfam" id="PF01850">
    <property type="entry name" value="PIN"/>
    <property type="match status" value="1"/>
</dbReference>
<protein>
    <recommendedName>
        <fullName evidence="1">PIN domain-containing protein</fullName>
    </recommendedName>
</protein>
<dbReference type="PANTHER" id="PTHR42188:SF1">
    <property type="entry name" value="23S RRNA-SPECIFIC ENDONUCLEASE VAPC20"/>
    <property type="match status" value="1"/>
</dbReference>
<name>A0A1F7YBK1_9BACT</name>
<reference evidence="2 3" key="1">
    <citation type="journal article" date="2016" name="Nat. Commun.">
        <title>Thousands of microbial genomes shed light on interconnected biogeochemical processes in an aquifer system.</title>
        <authorList>
            <person name="Anantharaman K."/>
            <person name="Brown C.T."/>
            <person name="Hug L.A."/>
            <person name="Sharon I."/>
            <person name="Castelle C.J."/>
            <person name="Probst A.J."/>
            <person name="Thomas B.C."/>
            <person name="Singh A."/>
            <person name="Wilkins M.J."/>
            <person name="Karaoz U."/>
            <person name="Brodie E.L."/>
            <person name="Williams K.H."/>
            <person name="Hubbard S.S."/>
            <person name="Banfield J.F."/>
        </authorList>
    </citation>
    <scope>NUCLEOTIDE SEQUENCE [LARGE SCALE GENOMIC DNA]</scope>
</reference>